<evidence type="ECO:0000313" key="2">
    <source>
        <dbReference type="EMBL" id="RXI02028.1"/>
    </source>
</evidence>
<sequence length="95" mass="10598">MRPLEGDHRTQNDSLHIQSLRGKVPPTGGNPCTHIPGRGSGRCAFGMDVEDMQRKKPSQATFYHVKAQARSMVVLQPHLRNPLFNNLQAVVLNEI</sequence>
<proteinExistence type="predicted"/>
<dbReference type="AlphaFoldDB" id="A0A498K3S3"/>
<reference evidence="2 3" key="1">
    <citation type="submission" date="2018-10" db="EMBL/GenBank/DDBJ databases">
        <title>A high-quality apple genome assembly.</title>
        <authorList>
            <person name="Hu J."/>
        </authorList>
    </citation>
    <scope>NUCLEOTIDE SEQUENCE [LARGE SCALE GENOMIC DNA]</scope>
    <source>
        <strain evidence="3">cv. HFTH1</strain>
        <tissue evidence="2">Young leaf</tissue>
    </source>
</reference>
<feature type="region of interest" description="Disordered" evidence="1">
    <location>
        <begin position="1"/>
        <end position="36"/>
    </location>
</feature>
<organism evidence="2 3">
    <name type="scientific">Malus domestica</name>
    <name type="common">Apple</name>
    <name type="synonym">Pyrus malus</name>
    <dbReference type="NCBI Taxonomy" id="3750"/>
    <lineage>
        <taxon>Eukaryota</taxon>
        <taxon>Viridiplantae</taxon>
        <taxon>Streptophyta</taxon>
        <taxon>Embryophyta</taxon>
        <taxon>Tracheophyta</taxon>
        <taxon>Spermatophyta</taxon>
        <taxon>Magnoliopsida</taxon>
        <taxon>eudicotyledons</taxon>
        <taxon>Gunneridae</taxon>
        <taxon>Pentapetalae</taxon>
        <taxon>rosids</taxon>
        <taxon>fabids</taxon>
        <taxon>Rosales</taxon>
        <taxon>Rosaceae</taxon>
        <taxon>Amygdaloideae</taxon>
        <taxon>Maleae</taxon>
        <taxon>Malus</taxon>
    </lineage>
</organism>
<name>A0A498K3S3_MALDO</name>
<evidence type="ECO:0000313" key="3">
    <source>
        <dbReference type="Proteomes" id="UP000290289"/>
    </source>
</evidence>
<dbReference type="EMBL" id="RDQH01000330">
    <property type="protein sequence ID" value="RXI02028.1"/>
    <property type="molecule type" value="Genomic_DNA"/>
</dbReference>
<keyword evidence="3" id="KW-1185">Reference proteome</keyword>
<comment type="caution">
    <text evidence="2">The sequence shown here is derived from an EMBL/GenBank/DDBJ whole genome shotgun (WGS) entry which is preliminary data.</text>
</comment>
<feature type="compositionally biased region" description="Basic and acidic residues" evidence="1">
    <location>
        <begin position="1"/>
        <end position="11"/>
    </location>
</feature>
<dbReference type="Proteomes" id="UP000290289">
    <property type="component" value="Chromosome 4"/>
</dbReference>
<accession>A0A498K3S3</accession>
<evidence type="ECO:0000256" key="1">
    <source>
        <dbReference type="SAM" id="MobiDB-lite"/>
    </source>
</evidence>
<protein>
    <submittedName>
        <fullName evidence="2">Uncharacterized protein</fullName>
    </submittedName>
</protein>
<gene>
    <name evidence="2" type="ORF">DVH24_015377</name>
</gene>